<dbReference type="EMBL" id="JACGLT010000003">
    <property type="protein sequence ID" value="MBA6152288.1"/>
    <property type="molecule type" value="Genomic_DNA"/>
</dbReference>
<keyword evidence="1" id="KW-1133">Transmembrane helix</keyword>
<dbReference type="Proteomes" id="UP000541857">
    <property type="component" value="Unassembled WGS sequence"/>
</dbReference>
<feature type="transmembrane region" description="Helical" evidence="1">
    <location>
        <begin position="7"/>
        <end position="25"/>
    </location>
</feature>
<evidence type="ECO:0000313" key="2">
    <source>
        <dbReference type="EMBL" id="MBA6152288.1"/>
    </source>
</evidence>
<dbReference type="AlphaFoldDB" id="A0A7W2M3Z0"/>
<reference evidence="2 3" key="1">
    <citation type="submission" date="2020-07" db="EMBL/GenBank/DDBJ databases">
        <title>Bacterium isolated from marine sediment.</title>
        <authorList>
            <person name="Shang D."/>
        </authorList>
    </citation>
    <scope>NUCLEOTIDE SEQUENCE [LARGE SCALE GENOMIC DNA]</scope>
    <source>
        <strain evidence="2 3">F6074</strain>
    </source>
</reference>
<evidence type="ECO:0000256" key="1">
    <source>
        <dbReference type="SAM" id="Phobius"/>
    </source>
</evidence>
<gene>
    <name evidence="2" type="ORF">H3Z82_06060</name>
</gene>
<comment type="caution">
    <text evidence="2">The sequence shown here is derived from an EMBL/GenBank/DDBJ whole genome shotgun (WGS) entry which is preliminary data.</text>
</comment>
<evidence type="ECO:0000313" key="3">
    <source>
        <dbReference type="Proteomes" id="UP000541857"/>
    </source>
</evidence>
<keyword evidence="3" id="KW-1185">Reference proteome</keyword>
<sequence length="77" mass="8989">MKIPVMFYVVVTTLLLVTLTIMVAMDMPFNWVFYLTCLGQVLVVVMVYKVLRDNYATDKTFEDFYEDHPIGKQKITS</sequence>
<name>A0A7W2M3Z0_9FLAO</name>
<organism evidence="2 3">
    <name type="scientific">Gelidibacter maritimus</name>
    <dbReference type="NCBI Taxonomy" id="2761487"/>
    <lineage>
        <taxon>Bacteria</taxon>
        <taxon>Pseudomonadati</taxon>
        <taxon>Bacteroidota</taxon>
        <taxon>Flavobacteriia</taxon>
        <taxon>Flavobacteriales</taxon>
        <taxon>Flavobacteriaceae</taxon>
        <taxon>Gelidibacter</taxon>
    </lineage>
</organism>
<feature type="transmembrane region" description="Helical" evidence="1">
    <location>
        <begin position="31"/>
        <end position="51"/>
    </location>
</feature>
<protein>
    <submittedName>
        <fullName evidence="2">DUF2101 family protein</fullName>
    </submittedName>
</protein>
<keyword evidence="1" id="KW-0812">Transmembrane</keyword>
<keyword evidence="1" id="KW-0472">Membrane</keyword>
<proteinExistence type="predicted"/>
<dbReference type="RefSeq" id="WP_182203670.1">
    <property type="nucleotide sequence ID" value="NZ_JACGLT010000003.1"/>
</dbReference>
<accession>A0A7W2M3Z0</accession>